<accession>A0A9X2IAD5</accession>
<name>A0A9X2IAD5_9BACI</name>
<evidence type="ECO:0000256" key="4">
    <source>
        <dbReference type="ARBA" id="ARBA00023141"/>
    </source>
</evidence>
<protein>
    <submittedName>
        <fullName evidence="7">Anthranilate phosphoribosyltransferase</fullName>
    </submittedName>
</protein>
<dbReference type="InterPro" id="IPR035902">
    <property type="entry name" value="Nuc_phospho_transferase"/>
</dbReference>
<comment type="caution">
    <text evidence="7">The sequence shown here is derived from an EMBL/GenBank/DDBJ whole genome shotgun (WGS) entry which is preliminary data.</text>
</comment>
<keyword evidence="3" id="KW-0028">Amino-acid biosynthesis</keyword>
<keyword evidence="2" id="KW-0808">Transferase</keyword>
<dbReference type="PANTHER" id="PTHR43285:SF2">
    <property type="entry name" value="ANTHRANILATE PHOSPHORIBOSYLTRANSFERASE"/>
    <property type="match status" value="1"/>
</dbReference>
<dbReference type="SUPFAM" id="SSF47648">
    <property type="entry name" value="Nucleoside phosphorylase/phosphoribosyltransferase N-terminal domain"/>
    <property type="match status" value="1"/>
</dbReference>
<evidence type="ECO:0000256" key="3">
    <source>
        <dbReference type="ARBA" id="ARBA00022822"/>
    </source>
</evidence>
<keyword evidence="1 7" id="KW-0328">Glycosyltransferase</keyword>
<keyword evidence="3" id="KW-0822">Tryptophan biosynthesis</keyword>
<dbReference type="AlphaFoldDB" id="A0A9X2IAD5"/>
<dbReference type="InterPro" id="IPR036320">
    <property type="entry name" value="Glycosyl_Trfase_fam3_N_dom_sf"/>
</dbReference>
<keyword evidence="4" id="KW-0057">Aromatic amino acid biosynthesis</keyword>
<evidence type="ECO:0000313" key="7">
    <source>
        <dbReference type="EMBL" id="MCL7749320.1"/>
    </source>
</evidence>
<evidence type="ECO:0000256" key="1">
    <source>
        <dbReference type="ARBA" id="ARBA00022676"/>
    </source>
</evidence>
<dbReference type="GO" id="GO:0005829">
    <property type="term" value="C:cytosol"/>
    <property type="evidence" value="ECO:0007669"/>
    <property type="project" value="TreeGrafter"/>
</dbReference>
<feature type="domain" description="Glycosyl transferase family 3" evidence="5">
    <location>
        <begin position="92"/>
        <end position="328"/>
    </location>
</feature>
<evidence type="ECO:0000259" key="5">
    <source>
        <dbReference type="Pfam" id="PF00591"/>
    </source>
</evidence>
<dbReference type="Gene3D" id="3.40.1030.10">
    <property type="entry name" value="Nucleoside phosphorylase/phosphoribosyltransferase catalytic domain"/>
    <property type="match status" value="1"/>
</dbReference>
<evidence type="ECO:0000256" key="2">
    <source>
        <dbReference type="ARBA" id="ARBA00022679"/>
    </source>
</evidence>
<dbReference type="InterPro" id="IPR000312">
    <property type="entry name" value="Glycosyl_Trfase_fam3"/>
</dbReference>
<dbReference type="Pfam" id="PF00591">
    <property type="entry name" value="Glycos_transf_3"/>
    <property type="match status" value="1"/>
</dbReference>
<dbReference type="PANTHER" id="PTHR43285">
    <property type="entry name" value="ANTHRANILATE PHOSPHORIBOSYLTRANSFERASE"/>
    <property type="match status" value="1"/>
</dbReference>
<dbReference type="Gene3D" id="1.20.970.10">
    <property type="entry name" value="Transferase, Pyrimidine Nucleoside Phosphorylase, Chain C"/>
    <property type="match status" value="1"/>
</dbReference>
<dbReference type="Proteomes" id="UP001139150">
    <property type="component" value="Unassembled WGS sequence"/>
</dbReference>
<evidence type="ECO:0000313" key="8">
    <source>
        <dbReference type="Proteomes" id="UP001139150"/>
    </source>
</evidence>
<proteinExistence type="predicted"/>
<organism evidence="7 8">
    <name type="scientific">Halalkalibacter alkaliphilus</name>
    <dbReference type="NCBI Taxonomy" id="2917993"/>
    <lineage>
        <taxon>Bacteria</taxon>
        <taxon>Bacillati</taxon>
        <taxon>Bacillota</taxon>
        <taxon>Bacilli</taxon>
        <taxon>Bacillales</taxon>
        <taxon>Bacillaceae</taxon>
        <taxon>Halalkalibacter</taxon>
    </lineage>
</organism>
<reference evidence="7" key="1">
    <citation type="submission" date="2022-02" db="EMBL/GenBank/DDBJ databases">
        <title>Halalkalibacter sp. nov. isolated from Lonar Lake, India.</title>
        <authorList>
            <person name="Joshi A."/>
            <person name="Thite S."/>
            <person name="Lodha T."/>
        </authorList>
    </citation>
    <scope>NUCLEOTIDE SEQUENCE</scope>
    <source>
        <strain evidence="7">MEB205</strain>
    </source>
</reference>
<evidence type="ECO:0000259" key="6">
    <source>
        <dbReference type="Pfam" id="PF02885"/>
    </source>
</evidence>
<dbReference type="RefSeq" id="WP_250098182.1">
    <property type="nucleotide sequence ID" value="NZ_JAKRYL010000027.1"/>
</dbReference>
<dbReference type="InterPro" id="IPR005940">
    <property type="entry name" value="Anthranilate_Pribosyl_Tfrase"/>
</dbReference>
<gene>
    <name evidence="7" type="ORF">MF646_19570</name>
</gene>
<dbReference type="GO" id="GO:0004048">
    <property type="term" value="F:anthranilate phosphoribosyltransferase activity"/>
    <property type="evidence" value="ECO:0007669"/>
    <property type="project" value="InterPro"/>
</dbReference>
<dbReference type="GO" id="GO:0000162">
    <property type="term" value="P:L-tryptophan biosynthetic process"/>
    <property type="evidence" value="ECO:0007669"/>
    <property type="project" value="UniProtKB-KW"/>
</dbReference>
<dbReference type="EMBL" id="JAKRYL010000027">
    <property type="protein sequence ID" value="MCL7749320.1"/>
    <property type="molecule type" value="Genomic_DNA"/>
</dbReference>
<dbReference type="Pfam" id="PF02885">
    <property type="entry name" value="Glycos_trans_3N"/>
    <property type="match status" value="1"/>
</dbReference>
<dbReference type="InterPro" id="IPR017459">
    <property type="entry name" value="Glycosyl_Trfase_fam3_N_dom"/>
</dbReference>
<keyword evidence="8" id="KW-1185">Reference proteome</keyword>
<dbReference type="SUPFAM" id="SSF52418">
    <property type="entry name" value="Nucleoside phosphorylase/phosphoribosyltransferase catalytic domain"/>
    <property type="match status" value="1"/>
</dbReference>
<sequence>MMNSLLKEVGRGKRGSRDLTYDESVQAAELILNGAATPAQIGAFLIAERIKMSSPEEIKAFIDVCRSKSKIHPIPGGLDCAGPYDGRKKSFYSTLPTAFVLCASGVPVTLHSSPSLPPKNGLTLYDLLKGLEVASEQLDITSLLKAAEQTGFLFIPTEKWCHPLAQLRPIRTELGMRTLLNTVEKLLRLSDAPFMTLGIYHGTIIDKVVEVLRRTSVEKGLVIQGLEGSDDISVERITRVHWVTKEETTQLIIDPEVMELQVHYPDIQWSLKHQCDIILSVLQGKADLPYINTVLLNAGVRIWLCGNARSIEEGIYQAKYIIDNGYALQKFSLWKNLVQNNTSKKVIISLQ</sequence>
<feature type="domain" description="Glycosyl transferase family 3 N-terminal" evidence="6">
    <location>
        <begin position="5"/>
        <end position="68"/>
    </location>
</feature>